<proteinExistence type="predicted"/>
<dbReference type="Pfam" id="PF01243">
    <property type="entry name" value="PNPOx_N"/>
    <property type="match status" value="1"/>
</dbReference>
<evidence type="ECO:0000313" key="3">
    <source>
        <dbReference type="Proteomes" id="UP000241964"/>
    </source>
</evidence>
<organism evidence="2 3">
    <name type="scientific">Dyadobacter jiangsuensis</name>
    <dbReference type="NCBI Taxonomy" id="1591085"/>
    <lineage>
        <taxon>Bacteria</taxon>
        <taxon>Pseudomonadati</taxon>
        <taxon>Bacteroidota</taxon>
        <taxon>Cytophagia</taxon>
        <taxon>Cytophagales</taxon>
        <taxon>Spirosomataceae</taxon>
        <taxon>Dyadobacter</taxon>
    </lineage>
</organism>
<evidence type="ECO:0000313" key="2">
    <source>
        <dbReference type="EMBL" id="PSL24322.1"/>
    </source>
</evidence>
<protein>
    <submittedName>
        <fullName evidence="2">Pyridoxamine 5'-phosphate oxidase</fullName>
    </submittedName>
</protein>
<dbReference type="AlphaFoldDB" id="A0A2P8FRH0"/>
<dbReference type="PANTHER" id="PTHR39336">
    <property type="entry name" value="PYRIDOXAMINE PHOSPHATE OXIDASE FAMILY PROTEIN (AFU_ORTHOLOGUE AFUA_6G11440)"/>
    <property type="match status" value="1"/>
</dbReference>
<keyword evidence="3" id="KW-1185">Reference proteome</keyword>
<dbReference type="EMBL" id="PYAS01000014">
    <property type="protein sequence ID" value="PSL24322.1"/>
    <property type="molecule type" value="Genomic_DNA"/>
</dbReference>
<reference evidence="2 3" key="1">
    <citation type="submission" date="2018-03" db="EMBL/GenBank/DDBJ databases">
        <title>Genomic Encyclopedia of Archaeal and Bacterial Type Strains, Phase II (KMG-II): from individual species to whole genera.</title>
        <authorList>
            <person name="Goeker M."/>
        </authorList>
    </citation>
    <scope>NUCLEOTIDE SEQUENCE [LARGE SCALE GENOMIC DNA]</scope>
    <source>
        <strain evidence="2 3">DSM 29057</strain>
    </source>
</reference>
<dbReference type="Proteomes" id="UP000241964">
    <property type="component" value="Unassembled WGS sequence"/>
</dbReference>
<sequence length="188" mass="21133">MGKQLDRITPELESFINKQKIYFVATAAETGTVNLSPKGMDSFRILGPNRVMWLNVTGSGNETAAHLLLNDRITIMFCAFEGKPLILRLYGHGKAYHPADAEWHEYYQLFPSIEGARQLIDIQVDLVQTSCGMAVPFMDYNREREELNAWARKQGPDGIHDYWARKNMASIDGFDTGIFASTPSDAGK</sequence>
<accession>A0A2P8FRH0</accession>
<evidence type="ECO:0000259" key="1">
    <source>
        <dbReference type="Pfam" id="PF01243"/>
    </source>
</evidence>
<feature type="domain" description="Pyridoxamine 5'-phosphate oxidase N-terminal" evidence="1">
    <location>
        <begin position="8"/>
        <end position="131"/>
    </location>
</feature>
<comment type="caution">
    <text evidence="2">The sequence shown here is derived from an EMBL/GenBank/DDBJ whole genome shotgun (WGS) entry which is preliminary data.</text>
</comment>
<dbReference type="SUPFAM" id="SSF50475">
    <property type="entry name" value="FMN-binding split barrel"/>
    <property type="match status" value="1"/>
</dbReference>
<dbReference type="InterPro" id="IPR012349">
    <property type="entry name" value="Split_barrel_FMN-bd"/>
</dbReference>
<dbReference type="PANTHER" id="PTHR39336:SF1">
    <property type="entry name" value="PYRIDOXAMINE PHOSPHATE OXIDASE FAMILY PROTEIN (AFU_ORTHOLOGUE AFUA_6G11440)"/>
    <property type="match status" value="1"/>
</dbReference>
<dbReference type="InterPro" id="IPR011576">
    <property type="entry name" value="Pyridox_Oxase_N"/>
</dbReference>
<dbReference type="Gene3D" id="2.30.110.10">
    <property type="entry name" value="Electron Transport, Fmn-binding Protein, Chain A"/>
    <property type="match status" value="1"/>
</dbReference>
<gene>
    <name evidence="2" type="ORF">CLV60_114149</name>
</gene>
<name>A0A2P8FRH0_9BACT</name>
<dbReference type="RefSeq" id="WP_106598298.1">
    <property type="nucleotide sequence ID" value="NZ_PYAS01000014.1"/>
</dbReference>
<dbReference type="OrthoDB" id="115989at2"/>